<keyword evidence="2" id="KW-0472">Membrane</keyword>
<dbReference type="InParanoid" id="A0A7L9FG63"/>
<accession>A0A7L9FG63</accession>
<dbReference type="AlphaFoldDB" id="A0A7L9FG63"/>
<reference evidence="3 4" key="1">
    <citation type="submission" date="2020-10" db="EMBL/GenBank/DDBJ databases">
        <title>Thermofilum lucidum 3507LT sp. nov. a novel member of Thermofilaceae family isolated from Chile hot spring, and proposal of description order Thermofilales.</title>
        <authorList>
            <person name="Zayulina K.S."/>
            <person name="Elcheninov A.G."/>
            <person name="Toshchakov S.V."/>
            <person name="Kublanov I.V."/>
        </authorList>
    </citation>
    <scope>NUCLEOTIDE SEQUENCE [LARGE SCALE GENOMIC DNA]</scope>
    <source>
        <strain evidence="3 4">3507LT</strain>
    </source>
</reference>
<protein>
    <submittedName>
        <fullName evidence="3">Uncharacterized protein</fullName>
    </submittedName>
</protein>
<gene>
    <name evidence="3" type="ORF">IG193_08590</name>
</gene>
<evidence type="ECO:0000313" key="3">
    <source>
        <dbReference type="EMBL" id="QOJ78790.1"/>
    </source>
</evidence>
<organism evidence="3 4">
    <name type="scientific">Infirmifilum lucidum</name>
    <dbReference type="NCBI Taxonomy" id="2776706"/>
    <lineage>
        <taxon>Archaea</taxon>
        <taxon>Thermoproteota</taxon>
        <taxon>Thermoprotei</taxon>
        <taxon>Thermofilales</taxon>
        <taxon>Thermofilaceae</taxon>
        <taxon>Infirmifilum</taxon>
    </lineage>
</organism>
<dbReference type="Proteomes" id="UP000594121">
    <property type="component" value="Chromosome"/>
</dbReference>
<sequence length="84" mass="9336">MPRSWDLWFGIFVVSTLLALTISFLGLASDDPTLSKIFSYIGYALLIIIAIAAGVLLVLGMTSEDEGRRPSELQSSEDETRRHY</sequence>
<dbReference type="KEGG" id="thel:IG193_08590"/>
<evidence type="ECO:0000256" key="1">
    <source>
        <dbReference type="SAM" id="MobiDB-lite"/>
    </source>
</evidence>
<keyword evidence="2" id="KW-1133">Transmembrane helix</keyword>
<evidence type="ECO:0000313" key="4">
    <source>
        <dbReference type="Proteomes" id="UP000594121"/>
    </source>
</evidence>
<keyword evidence="2" id="KW-0812">Transmembrane</keyword>
<feature type="transmembrane region" description="Helical" evidence="2">
    <location>
        <begin position="40"/>
        <end position="59"/>
    </location>
</feature>
<name>A0A7L9FG63_9CREN</name>
<proteinExistence type="predicted"/>
<dbReference type="GeneID" id="59149948"/>
<dbReference type="RefSeq" id="WP_192818762.1">
    <property type="nucleotide sequence ID" value="NZ_CP062310.1"/>
</dbReference>
<keyword evidence="4" id="KW-1185">Reference proteome</keyword>
<feature type="region of interest" description="Disordered" evidence="1">
    <location>
        <begin position="63"/>
        <end position="84"/>
    </location>
</feature>
<dbReference type="EMBL" id="CP062310">
    <property type="protein sequence ID" value="QOJ78790.1"/>
    <property type="molecule type" value="Genomic_DNA"/>
</dbReference>
<evidence type="ECO:0000256" key="2">
    <source>
        <dbReference type="SAM" id="Phobius"/>
    </source>
</evidence>
<feature type="transmembrane region" description="Helical" evidence="2">
    <location>
        <begin position="7"/>
        <end position="28"/>
    </location>
</feature>